<keyword evidence="4" id="KW-1185">Reference proteome</keyword>
<dbReference type="EnsemblPlants" id="OB04G14500.1">
    <property type="protein sequence ID" value="OB04G14500.1"/>
    <property type="gene ID" value="OB04G14500"/>
</dbReference>
<evidence type="ECO:0000256" key="1">
    <source>
        <dbReference type="RuleBase" id="RU367018"/>
    </source>
</evidence>
<reference evidence="3" key="2">
    <citation type="submission" date="2013-04" db="UniProtKB">
        <authorList>
            <consortium name="EnsemblPlants"/>
        </authorList>
    </citation>
    <scope>IDENTIFICATION</scope>
</reference>
<dbReference type="OMA" id="KEWQHTV"/>
<comment type="similarity">
    <text evidence="1">Belongs to the FHY3/FAR1 family.</text>
</comment>
<dbReference type="PANTHER" id="PTHR31669:SF217">
    <property type="entry name" value="PROTEIN FAR1-RELATED SEQUENCE"/>
    <property type="match status" value="1"/>
</dbReference>
<reference evidence="3" key="1">
    <citation type="journal article" date="2013" name="Nat. Commun.">
        <title>Whole-genome sequencing of Oryza brachyantha reveals mechanisms underlying Oryza genome evolution.</title>
        <authorList>
            <person name="Chen J."/>
            <person name="Huang Q."/>
            <person name="Gao D."/>
            <person name="Wang J."/>
            <person name="Lang Y."/>
            <person name="Liu T."/>
            <person name="Li B."/>
            <person name="Bai Z."/>
            <person name="Luis Goicoechea J."/>
            <person name="Liang C."/>
            <person name="Chen C."/>
            <person name="Zhang W."/>
            <person name="Sun S."/>
            <person name="Liao Y."/>
            <person name="Zhang X."/>
            <person name="Yang L."/>
            <person name="Song C."/>
            <person name="Wang M."/>
            <person name="Shi J."/>
            <person name="Liu G."/>
            <person name="Liu J."/>
            <person name="Zhou H."/>
            <person name="Zhou W."/>
            <person name="Yu Q."/>
            <person name="An N."/>
            <person name="Chen Y."/>
            <person name="Cai Q."/>
            <person name="Wang B."/>
            <person name="Liu B."/>
            <person name="Min J."/>
            <person name="Huang Y."/>
            <person name="Wu H."/>
            <person name="Li Z."/>
            <person name="Zhang Y."/>
            <person name="Yin Y."/>
            <person name="Song W."/>
            <person name="Jiang J."/>
            <person name="Jackson S.A."/>
            <person name="Wing R.A."/>
            <person name="Wang J."/>
            <person name="Chen M."/>
        </authorList>
    </citation>
    <scope>NUCLEOTIDE SEQUENCE [LARGE SCALE GENOMIC DNA]</scope>
    <source>
        <strain evidence="3">cv. IRGC 101232</strain>
    </source>
</reference>
<dbReference type="PANTHER" id="PTHR31669">
    <property type="entry name" value="PROTEIN FAR1-RELATED SEQUENCE 10-RELATED"/>
    <property type="match status" value="1"/>
</dbReference>
<evidence type="ECO:0000313" key="4">
    <source>
        <dbReference type="Proteomes" id="UP000006038"/>
    </source>
</evidence>
<evidence type="ECO:0000313" key="3">
    <source>
        <dbReference type="EnsemblPlants" id="OB04G14500.1"/>
    </source>
</evidence>
<dbReference type="Proteomes" id="UP000006038">
    <property type="component" value="Chromosome 4"/>
</dbReference>
<organism evidence="3">
    <name type="scientific">Oryza brachyantha</name>
    <name type="common">malo sina</name>
    <dbReference type="NCBI Taxonomy" id="4533"/>
    <lineage>
        <taxon>Eukaryota</taxon>
        <taxon>Viridiplantae</taxon>
        <taxon>Streptophyta</taxon>
        <taxon>Embryophyta</taxon>
        <taxon>Tracheophyta</taxon>
        <taxon>Spermatophyta</taxon>
        <taxon>Magnoliopsida</taxon>
        <taxon>Liliopsida</taxon>
        <taxon>Poales</taxon>
        <taxon>Poaceae</taxon>
        <taxon>BOP clade</taxon>
        <taxon>Oryzoideae</taxon>
        <taxon>Oryzeae</taxon>
        <taxon>Oryzinae</taxon>
        <taxon>Oryza</taxon>
    </lineage>
</organism>
<name>J3LWC5_ORYBR</name>
<dbReference type="GO" id="GO:0005634">
    <property type="term" value="C:nucleus"/>
    <property type="evidence" value="ECO:0007669"/>
    <property type="project" value="UniProtKB-SubCell"/>
</dbReference>
<keyword evidence="1" id="KW-0479">Metal-binding</keyword>
<comment type="subcellular location">
    <subcellularLocation>
        <location evidence="1">Nucleus</location>
    </subcellularLocation>
</comment>
<feature type="region of interest" description="Disordered" evidence="2">
    <location>
        <begin position="355"/>
        <end position="377"/>
    </location>
</feature>
<dbReference type="STRING" id="4533.J3LWC5"/>
<keyword evidence="1" id="KW-0539">Nucleus</keyword>
<dbReference type="GO" id="GO:0008270">
    <property type="term" value="F:zinc ion binding"/>
    <property type="evidence" value="ECO:0007669"/>
    <property type="project" value="UniProtKB-UniRule"/>
</dbReference>
<dbReference type="GO" id="GO:0006355">
    <property type="term" value="P:regulation of DNA-templated transcription"/>
    <property type="evidence" value="ECO:0007669"/>
    <property type="project" value="UniProtKB-UniRule"/>
</dbReference>
<keyword evidence="1" id="KW-0862">Zinc</keyword>
<proteinExistence type="inferred from homology"/>
<sequence>MAVAVGRCFPNTKHRLCRWHVLNRHSDPLNIVFARNDRIESEMMPCINQTYTPYEFETSWDNSIRTHQLENCATMVALYEIREKWVPAFFKDVYRGRMTSTQHSESMNKLVKHKFVDHQTSLHRFTSRMLDVIVDRKEEEAAETRAGSGSPSLTTRWLFVVQMSRLYTRGNSILSLTVTLESFHVNANSGSTQLEKIPASYILKRYTKKAKSDVLFDRRDRETTCPDGVKESHRSNMIMIEAFGVVRAACKSKVAYDRAMSVLKGLRNQVEEIPYDKYETLEEHHQPNGEHFISKDPSPNHIQKVEHGGPDEEITLGARGKKLHTRECAWCHLRDGHYANTCPKNTANFAKISKVSSRGKGKRGRPVGGSGSGQGHHTAMTAAECSDLTIKTRSRRADLSALGRCLDDE</sequence>
<dbReference type="Gramene" id="OB04G14500.1">
    <property type="protein sequence ID" value="OB04G14500.1"/>
    <property type="gene ID" value="OB04G14500"/>
</dbReference>
<protein>
    <recommendedName>
        <fullName evidence="1">Protein FAR1-RELATED SEQUENCE</fullName>
    </recommendedName>
</protein>
<comment type="function">
    <text evidence="1">Putative transcription activator involved in regulating light control of development.</text>
</comment>
<dbReference type="InterPro" id="IPR031052">
    <property type="entry name" value="FHY3/FAR1"/>
</dbReference>
<accession>J3LWC5</accession>
<dbReference type="AlphaFoldDB" id="J3LWC5"/>
<keyword evidence="1" id="KW-0863">Zinc-finger</keyword>
<evidence type="ECO:0000256" key="2">
    <source>
        <dbReference type="SAM" id="MobiDB-lite"/>
    </source>
</evidence>
<dbReference type="HOGENOM" id="CLU_008459_11_0_1"/>